<dbReference type="SUPFAM" id="SSF47090">
    <property type="entry name" value="PGBD-like"/>
    <property type="match status" value="2"/>
</dbReference>
<dbReference type="Proteomes" id="UP000579647">
    <property type="component" value="Unassembled WGS sequence"/>
</dbReference>
<dbReference type="CDD" id="cd06583">
    <property type="entry name" value="PGRP"/>
    <property type="match status" value="1"/>
</dbReference>
<evidence type="ECO:0000313" key="4">
    <source>
        <dbReference type="Proteomes" id="UP000579647"/>
    </source>
</evidence>
<dbReference type="SUPFAM" id="SSF55846">
    <property type="entry name" value="N-acetylmuramoyl-L-alanine amidase-like"/>
    <property type="match status" value="1"/>
</dbReference>
<protein>
    <submittedName>
        <fullName evidence="3">Peptidoglycan hydrolase-like protein with peptidoglycan-binding domain</fullName>
    </submittedName>
</protein>
<organism evidence="3 4">
    <name type="scientific">Nocardiopsis metallicus</name>
    <dbReference type="NCBI Taxonomy" id="179819"/>
    <lineage>
        <taxon>Bacteria</taxon>
        <taxon>Bacillati</taxon>
        <taxon>Actinomycetota</taxon>
        <taxon>Actinomycetes</taxon>
        <taxon>Streptosporangiales</taxon>
        <taxon>Nocardiopsidaceae</taxon>
        <taxon>Nocardiopsis</taxon>
    </lineage>
</organism>
<keyword evidence="4" id="KW-1185">Reference proteome</keyword>
<dbReference type="PANTHER" id="PTHR11022">
    <property type="entry name" value="PEPTIDOGLYCAN RECOGNITION PROTEIN"/>
    <property type="match status" value="1"/>
</dbReference>
<gene>
    <name evidence="3" type="ORF">HNR07_005062</name>
</gene>
<dbReference type="GO" id="GO:0008745">
    <property type="term" value="F:N-acetylmuramoyl-L-alanine amidase activity"/>
    <property type="evidence" value="ECO:0007669"/>
    <property type="project" value="InterPro"/>
</dbReference>
<evidence type="ECO:0000259" key="2">
    <source>
        <dbReference type="Pfam" id="PF01471"/>
    </source>
</evidence>
<proteinExistence type="predicted"/>
<comment type="caution">
    <text evidence="3">The sequence shown here is derived from an EMBL/GenBank/DDBJ whole genome shotgun (WGS) entry which is preliminary data.</text>
</comment>
<name>A0A840WQ12_9ACTN</name>
<dbReference type="InterPro" id="IPR015510">
    <property type="entry name" value="PGRP"/>
</dbReference>
<dbReference type="RefSeq" id="WP_184367019.1">
    <property type="nucleotide sequence ID" value="NZ_JACHDO010000001.1"/>
</dbReference>
<reference evidence="3 4" key="1">
    <citation type="submission" date="2020-08" db="EMBL/GenBank/DDBJ databases">
        <title>Sequencing the genomes of 1000 actinobacteria strains.</title>
        <authorList>
            <person name="Klenk H.-P."/>
        </authorList>
    </citation>
    <scope>NUCLEOTIDE SEQUENCE [LARGE SCALE GENOMIC DNA]</scope>
    <source>
        <strain evidence="3 4">DSM 44598</strain>
    </source>
</reference>
<dbReference type="PANTHER" id="PTHR11022:SF41">
    <property type="entry name" value="PEPTIDOGLYCAN-RECOGNITION PROTEIN LC-RELATED"/>
    <property type="match status" value="1"/>
</dbReference>
<dbReference type="InterPro" id="IPR036366">
    <property type="entry name" value="PGBDSf"/>
</dbReference>
<accession>A0A840WQ12</accession>
<dbReference type="Gene3D" id="1.10.101.10">
    <property type="entry name" value="PGBD-like superfamily/PGBD"/>
    <property type="match status" value="2"/>
</dbReference>
<dbReference type="Pfam" id="PF01471">
    <property type="entry name" value="PG_binding_1"/>
    <property type="match status" value="2"/>
</dbReference>
<dbReference type="InterPro" id="IPR036365">
    <property type="entry name" value="PGBD-like_sf"/>
</dbReference>
<feature type="domain" description="Peptidoglycan binding-like" evidence="2">
    <location>
        <begin position="317"/>
        <end position="370"/>
    </location>
</feature>
<sequence>MTLSIQTDEITGENIVTRRDWGADPDGDPTGNGPIEGSPGIAIHYAGSIWPVPILHRNCDEYVRGIQESHMTGLYDDIAYNYLVCRHGYIYIGRGHQYQSGANGTDFGNATYYAICGLTGVLDGPVLIPGTTPPLVSAVRRVIDHLETLGANASDTVGHGDIPGNDTLCPGNLRPYVEDGSFQPEGTTAENAPEPHAHIRVTQTAEPPEWPGVEFTNPPPTEHTSVQVWQEQMATRGWRLDVDGVYGNRSQLACRLFQAEKALDVDGIVGEQTWNAAWTEPVTDPVDWTWPGLYFRYEPASLHPDISRSYPSVTTHTSVSVWQSQMAHRGWNVGAVDGVYGAQSQAVCLAFQDEKGLTVDGIVGPETWAASWDAPID</sequence>
<feature type="region of interest" description="Disordered" evidence="1">
    <location>
        <begin position="14"/>
        <end position="37"/>
    </location>
</feature>
<dbReference type="InterPro" id="IPR036505">
    <property type="entry name" value="Amidase/PGRP_sf"/>
</dbReference>
<dbReference type="Gene3D" id="3.40.80.10">
    <property type="entry name" value="Peptidoglycan recognition protein-like"/>
    <property type="match status" value="1"/>
</dbReference>
<dbReference type="InterPro" id="IPR002477">
    <property type="entry name" value="Peptidoglycan-bd-like"/>
</dbReference>
<feature type="domain" description="Peptidoglycan binding-like" evidence="2">
    <location>
        <begin position="224"/>
        <end position="276"/>
    </location>
</feature>
<evidence type="ECO:0000256" key="1">
    <source>
        <dbReference type="SAM" id="MobiDB-lite"/>
    </source>
</evidence>
<dbReference type="GO" id="GO:0009253">
    <property type="term" value="P:peptidoglycan catabolic process"/>
    <property type="evidence" value="ECO:0007669"/>
    <property type="project" value="InterPro"/>
</dbReference>
<keyword evidence="3" id="KW-0378">Hydrolase</keyword>
<dbReference type="AlphaFoldDB" id="A0A840WQ12"/>
<dbReference type="EMBL" id="JACHDO010000001">
    <property type="protein sequence ID" value="MBB5493925.1"/>
    <property type="molecule type" value="Genomic_DNA"/>
</dbReference>
<evidence type="ECO:0000313" key="3">
    <source>
        <dbReference type="EMBL" id="MBB5493925.1"/>
    </source>
</evidence>
<dbReference type="InterPro" id="IPR002502">
    <property type="entry name" value="Amidase_domain"/>
</dbReference>